<name>A0A1F5FWZ4_9BACT</name>
<evidence type="ECO:0000313" key="2">
    <source>
        <dbReference type="Proteomes" id="UP000179237"/>
    </source>
</evidence>
<proteinExistence type="predicted"/>
<gene>
    <name evidence="1" type="ORF">A2572_03280</name>
</gene>
<dbReference type="AlphaFoldDB" id="A0A1F5FWZ4"/>
<protein>
    <submittedName>
        <fullName evidence="1">Uncharacterized protein</fullName>
    </submittedName>
</protein>
<dbReference type="Proteomes" id="UP000179237">
    <property type="component" value="Unassembled WGS sequence"/>
</dbReference>
<reference evidence="1 2" key="1">
    <citation type="journal article" date="2016" name="Nat. Commun.">
        <title>Thousands of microbial genomes shed light on interconnected biogeochemical processes in an aquifer system.</title>
        <authorList>
            <person name="Anantharaman K."/>
            <person name="Brown C.T."/>
            <person name="Hug L.A."/>
            <person name="Sharon I."/>
            <person name="Castelle C.J."/>
            <person name="Probst A.J."/>
            <person name="Thomas B.C."/>
            <person name="Singh A."/>
            <person name="Wilkins M.J."/>
            <person name="Karaoz U."/>
            <person name="Brodie E.L."/>
            <person name="Williams K.H."/>
            <person name="Hubbard S.S."/>
            <person name="Banfield J.F."/>
        </authorList>
    </citation>
    <scope>NUCLEOTIDE SEQUENCE [LARGE SCALE GENOMIC DNA]</scope>
</reference>
<comment type="caution">
    <text evidence="1">The sequence shown here is derived from an EMBL/GenBank/DDBJ whole genome shotgun (WGS) entry which is preliminary data.</text>
</comment>
<accession>A0A1F5FWZ4</accession>
<organism evidence="1 2">
    <name type="scientific">Candidatus Collierbacteria bacterium RIFOXYD1_FULL_40_9</name>
    <dbReference type="NCBI Taxonomy" id="1817731"/>
    <lineage>
        <taxon>Bacteria</taxon>
        <taxon>Candidatus Collieribacteriota</taxon>
    </lineage>
</organism>
<sequence length="216" mass="24674">MTKQNALLGRVGPVKIGVGFKENKRSPDLYPHDRLTSFLNLNTSDRESTHAFCDKYLIVPRDLTQGWLNALKTEQEKIRPVADKVASGQIDQKSIDQINVELDSISTKLVYITDNQIISINEQINGYEPGEGEYGQEGLERTDKNLHFIKVDNHGNSLTSLWQDLANVLIAKTKLKNCMECGLFFIPNRRVPNQKFDSELCADRYKKRKAYRKSDK</sequence>
<evidence type="ECO:0000313" key="1">
    <source>
        <dbReference type="EMBL" id="OGD84122.1"/>
    </source>
</evidence>
<dbReference type="EMBL" id="MFAQ01000002">
    <property type="protein sequence ID" value="OGD84122.1"/>
    <property type="molecule type" value="Genomic_DNA"/>
</dbReference>